<dbReference type="InterPro" id="IPR016545">
    <property type="entry name" value="UCP009120_prtse"/>
</dbReference>
<dbReference type="Proteomes" id="UP000664628">
    <property type="component" value="Unassembled WGS sequence"/>
</dbReference>
<sequence length="248" mass="27925">MTYCLGIKVKSGLVAIADTRLTSGTEVSTNRKITVHEVKNHSLFIMTSGLRSVRDKAITYFREVLAEQDQTFNKLYKAVNAFGEQVKRVAAEDKESIQAAGMNFNLNAIVGGQLQDDEEHKLFLLYPEGNWVEVDSGSLFKIIGNSGYGKPLLFRNLNYEATLQEALKIGFLAFDATRVSANDVDYPLDVVVYTKDSFHMTEHRLEKDDMDEISHQWSALLNNSVRRLPTYWMDPIFEKVAVSSGDGQ</sequence>
<dbReference type="InterPro" id="IPR029055">
    <property type="entry name" value="Ntn_hydrolases_N"/>
</dbReference>
<dbReference type="EMBL" id="JAFMYW010000003">
    <property type="protein sequence ID" value="MBO0949606.1"/>
    <property type="molecule type" value="Genomic_DNA"/>
</dbReference>
<dbReference type="InterPro" id="IPR001353">
    <property type="entry name" value="Proteasome_sua/b"/>
</dbReference>
<reference evidence="1 2" key="1">
    <citation type="submission" date="2021-03" db="EMBL/GenBank/DDBJ databases">
        <title>Fibrella sp. HMF5405 genome sequencing and assembly.</title>
        <authorList>
            <person name="Kang H."/>
            <person name="Kim H."/>
            <person name="Bae S."/>
            <person name="Joh K."/>
        </authorList>
    </citation>
    <scope>NUCLEOTIDE SEQUENCE [LARGE SCALE GENOMIC DNA]</scope>
    <source>
        <strain evidence="1 2">HMF5405</strain>
    </source>
</reference>
<dbReference type="Pfam" id="PF00227">
    <property type="entry name" value="Proteasome"/>
    <property type="match status" value="1"/>
</dbReference>
<evidence type="ECO:0000313" key="1">
    <source>
        <dbReference type="EMBL" id="MBO0949606.1"/>
    </source>
</evidence>
<organism evidence="1 2">
    <name type="scientific">Fibrella forsythiae</name>
    <dbReference type="NCBI Taxonomy" id="2817061"/>
    <lineage>
        <taxon>Bacteria</taxon>
        <taxon>Pseudomonadati</taxon>
        <taxon>Bacteroidota</taxon>
        <taxon>Cytophagia</taxon>
        <taxon>Cytophagales</taxon>
        <taxon>Spirosomataceae</taxon>
        <taxon>Fibrella</taxon>
    </lineage>
</organism>
<dbReference type="PIRSF" id="PIRSF009120">
    <property type="entry name" value="UCP009120_prtse"/>
    <property type="match status" value="1"/>
</dbReference>
<protein>
    <submittedName>
        <fullName evidence="1">Peptidase</fullName>
    </submittedName>
</protein>
<accession>A0ABS3JJK1</accession>
<gene>
    <name evidence="1" type="ORF">J2I46_13500</name>
</gene>
<dbReference type="RefSeq" id="WP_207329556.1">
    <property type="nucleotide sequence ID" value="NZ_JAFMYW010000003.1"/>
</dbReference>
<dbReference type="Gene3D" id="3.60.20.10">
    <property type="entry name" value="Glutamine Phosphoribosylpyrophosphate, subunit 1, domain 1"/>
    <property type="match status" value="1"/>
</dbReference>
<keyword evidence="2" id="KW-1185">Reference proteome</keyword>
<name>A0ABS3JJK1_9BACT</name>
<comment type="caution">
    <text evidence="1">The sequence shown here is derived from an EMBL/GenBank/DDBJ whole genome shotgun (WGS) entry which is preliminary data.</text>
</comment>
<dbReference type="SUPFAM" id="SSF56235">
    <property type="entry name" value="N-terminal nucleophile aminohydrolases (Ntn hydrolases)"/>
    <property type="match status" value="1"/>
</dbReference>
<proteinExistence type="predicted"/>
<evidence type="ECO:0000313" key="2">
    <source>
        <dbReference type="Proteomes" id="UP000664628"/>
    </source>
</evidence>